<gene>
    <name evidence="8" type="primary">dcm</name>
    <name evidence="8" type="ORF">RN607_14265</name>
</gene>
<dbReference type="EMBL" id="CP134880">
    <property type="protein sequence ID" value="WNM27344.1"/>
    <property type="molecule type" value="Genomic_DNA"/>
</dbReference>
<dbReference type="InterPro" id="IPR050750">
    <property type="entry name" value="C5-MTase"/>
</dbReference>
<dbReference type="PROSITE" id="PS51679">
    <property type="entry name" value="SAM_MT_C5"/>
    <property type="match status" value="1"/>
</dbReference>
<evidence type="ECO:0000256" key="4">
    <source>
        <dbReference type="ARBA" id="ARBA00022691"/>
    </source>
</evidence>
<dbReference type="GO" id="GO:0003886">
    <property type="term" value="F:DNA (cytosine-5-)-methyltransferase activity"/>
    <property type="evidence" value="ECO:0007669"/>
    <property type="project" value="UniProtKB-EC"/>
</dbReference>
<dbReference type="SUPFAM" id="SSF53335">
    <property type="entry name" value="S-adenosyl-L-methionine-dependent methyltransferases"/>
    <property type="match status" value="1"/>
</dbReference>
<keyword evidence="3 6" id="KW-0808">Transferase</keyword>
<sequence>MSSEDASARESQTFGFADLFAGIGGFAAVLKAMGGEHAYAVEIDRAASQIYSLNWQHEALGDVTKDANDEVMLVPDHAVVAGGFPCQPFSKSGAQRGMDEVRGTLFFHIEKILRARKPTLVVLENVRNLVGPRHRHEWEVIIDHLRDAGYQVSSAPAIFSPHKIAPEFGGSPQVRERVFITATLVPEGHVMDPEPAPVFLPDHVQMHREWDLLKDLPVDHASDVPGTEISADERAWIDHWEVMVQIMKAWRKSQSERTGEPLRRVPGFPIWTDAWVSPREHERQLDGAPAWKADFLRKNFDLYSALREFMDPRDLSAWLKSVRLFPESRRKLEWQAQDAASIWDCVISFRPSGLRVKRPTHLPALVAITQTPVIGPLGRKLSAREAARLQGLPDGFSFGNQRDALTFKQMGNGVNVGVVWNVLKAHVERDKDLLLATEEGQQLYAAISGAPTDPRPTLAQMFQGESVSVTA</sequence>
<dbReference type="AlphaFoldDB" id="A0AA96JFX8"/>
<dbReference type="Gene3D" id="3.90.120.10">
    <property type="entry name" value="DNA Methylase, subunit A, domain 2"/>
    <property type="match status" value="1"/>
</dbReference>
<evidence type="ECO:0000256" key="1">
    <source>
        <dbReference type="ARBA" id="ARBA00011975"/>
    </source>
</evidence>
<evidence type="ECO:0000256" key="3">
    <source>
        <dbReference type="ARBA" id="ARBA00022679"/>
    </source>
</evidence>
<dbReference type="Gene3D" id="3.40.50.150">
    <property type="entry name" value="Vaccinia Virus protein VP39"/>
    <property type="match status" value="1"/>
</dbReference>
<dbReference type="GO" id="GO:0009307">
    <property type="term" value="P:DNA restriction-modification system"/>
    <property type="evidence" value="ECO:0007669"/>
    <property type="project" value="UniProtKB-KW"/>
</dbReference>
<reference evidence="8" key="1">
    <citation type="submission" date="2023-09" db="EMBL/GenBank/DDBJ databases">
        <title>Demequina sp. a novel bacteria isolated from Capsicum annuum.</title>
        <authorList>
            <person name="Humaira Z."/>
            <person name="Lee J."/>
            <person name="Cho D."/>
        </authorList>
    </citation>
    <scope>NUCLEOTIDE SEQUENCE</scope>
    <source>
        <strain evidence="8">PMTSA13</strain>
    </source>
</reference>
<evidence type="ECO:0000256" key="2">
    <source>
        <dbReference type="ARBA" id="ARBA00022603"/>
    </source>
</evidence>
<proteinExistence type="inferred from homology"/>
<keyword evidence="5" id="KW-0680">Restriction system</keyword>
<dbReference type="RefSeq" id="WP_313543327.1">
    <property type="nucleotide sequence ID" value="NZ_CP134880.1"/>
</dbReference>
<evidence type="ECO:0000313" key="8">
    <source>
        <dbReference type="EMBL" id="WNM27344.1"/>
    </source>
</evidence>
<keyword evidence="4 6" id="KW-0949">S-adenosyl-L-methionine</keyword>
<dbReference type="PRINTS" id="PR00105">
    <property type="entry name" value="C5METTRFRASE"/>
</dbReference>
<dbReference type="Pfam" id="PF00145">
    <property type="entry name" value="DNA_methylase"/>
    <property type="match status" value="1"/>
</dbReference>
<accession>A0AA96JFX8</accession>
<protein>
    <recommendedName>
        <fullName evidence="1">DNA (cytosine-5-)-methyltransferase</fullName>
        <ecNumber evidence="1">2.1.1.37</ecNumber>
    </recommendedName>
</protein>
<dbReference type="GO" id="GO:0032259">
    <property type="term" value="P:methylation"/>
    <property type="evidence" value="ECO:0007669"/>
    <property type="project" value="UniProtKB-KW"/>
</dbReference>
<dbReference type="PANTHER" id="PTHR46098">
    <property type="entry name" value="TRNA (CYTOSINE(38)-C(5))-METHYLTRANSFERASE"/>
    <property type="match status" value="1"/>
</dbReference>
<dbReference type="NCBIfam" id="TIGR00675">
    <property type="entry name" value="dcm"/>
    <property type="match status" value="1"/>
</dbReference>
<dbReference type="Proteomes" id="UP001303408">
    <property type="component" value="Chromosome"/>
</dbReference>
<evidence type="ECO:0000256" key="7">
    <source>
        <dbReference type="RuleBase" id="RU000416"/>
    </source>
</evidence>
<dbReference type="InterPro" id="IPR001525">
    <property type="entry name" value="C5_MeTfrase"/>
</dbReference>
<evidence type="ECO:0000256" key="5">
    <source>
        <dbReference type="ARBA" id="ARBA00022747"/>
    </source>
</evidence>
<dbReference type="KEGG" id="dcp:RN607_14265"/>
<dbReference type="PANTHER" id="PTHR46098:SF1">
    <property type="entry name" value="TRNA (CYTOSINE(38)-C(5))-METHYLTRANSFERASE"/>
    <property type="match status" value="1"/>
</dbReference>
<name>A0AA96JFX8_9MICO</name>
<keyword evidence="2 6" id="KW-0489">Methyltransferase</keyword>
<dbReference type="InterPro" id="IPR029063">
    <property type="entry name" value="SAM-dependent_MTases_sf"/>
</dbReference>
<comment type="similarity">
    <text evidence="6 7">Belongs to the class I-like SAM-binding methyltransferase superfamily. C5-methyltransferase family.</text>
</comment>
<feature type="active site" evidence="6">
    <location>
        <position position="86"/>
    </location>
</feature>
<evidence type="ECO:0000256" key="6">
    <source>
        <dbReference type="PROSITE-ProRule" id="PRU01016"/>
    </source>
</evidence>
<organism evidence="8">
    <name type="scientific">Demequina capsici</name>
    <dbReference type="NCBI Taxonomy" id="3075620"/>
    <lineage>
        <taxon>Bacteria</taxon>
        <taxon>Bacillati</taxon>
        <taxon>Actinomycetota</taxon>
        <taxon>Actinomycetes</taxon>
        <taxon>Micrococcales</taxon>
        <taxon>Demequinaceae</taxon>
        <taxon>Demequina</taxon>
    </lineage>
</organism>
<dbReference type="EC" id="2.1.1.37" evidence="1"/>